<evidence type="ECO:0000256" key="2">
    <source>
        <dbReference type="SAM" id="MobiDB-lite"/>
    </source>
</evidence>
<dbReference type="Gene3D" id="3.40.50.1820">
    <property type="entry name" value="alpha/beta hydrolase"/>
    <property type="match status" value="1"/>
</dbReference>
<evidence type="ECO:0000313" key="5">
    <source>
        <dbReference type="EMBL" id="KAF2533368.1"/>
    </source>
</evidence>
<feature type="region of interest" description="Disordered" evidence="2">
    <location>
        <begin position="365"/>
        <end position="468"/>
    </location>
</feature>
<reference evidence="5" key="1">
    <citation type="submission" date="2019-12" db="EMBL/GenBank/DDBJ databases">
        <title>Genome sequencing and annotation of Brassica cretica.</title>
        <authorList>
            <person name="Studholme D.J."/>
            <person name="Sarris P.F."/>
        </authorList>
    </citation>
    <scope>NUCLEOTIDE SEQUENCE</scope>
    <source>
        <strain evidence="5">PFS-102/07</strain>
        <tissue evidence="5">Leaf</tissue>
    </source>
</reference>
<dbReference type="InterPro" id="IPR029058">
    <property type="entry name" value="AB_hydrolase_fold"/>
</dbReference>
<dbReference type="CDD" id="cd00741">
    <property type="entry name" value="Lipase"/>
    <property type="match status" value="1"/>
</dbReference>
<gene>
    <name evidence="5" type="ORF">F2Q70_00032650</name>
</gene>
<evidence type="ECO:0000259" key="4">
    <source>
        <dbReference type="Pfam" id="PF03893"/>
    </source>
</evidence>
<dbReference type="GO" id="GO:0016042">
    <property type="term" value="P:lipid catabolic process"/>
    <property type="evidence" value="ECO:0007669"/>
    <property type="project" value="InterPro"/>
</dbReference>
<protein>
    <recommendedName>
        <fullName evidence="6">Fungal lipase-like domain-containing protein</fullName>
    </recommendedName>
</protein>
<dbReference type="SUPFAM" id="SSF53474">
    <property type="entry name" value="alpha/beta-Hydrolases"/>
    <property type="match status" value="1"/>
</dbReference>
<dbReference type="Pfam" id="PF01764">
    <property type="entry name" value="Lipase_3"/>
    <property type="match status" value="1"/>
</dbReference>
<proteinExistence type="predicted"/>
<evidence type="ECO:0000259" key="3">
    <source>
        <dbReference type="Pfam" id="PF01764"/>
    </source>
</evidence>
<dbReference type="AlphaFoldDB" id="A0A8S9FMW2"/>
<dbReference type="Pfam" id="PF03893">
    <property type="entry name" value="Lipase3_N"/>
    <property type="match status" value="1"/>
</dbReference>
<organism evidence="5">
    <name type="scientific">Brassica cretica</name>
    <name type="common">Mustard</name>
    <dbReference type="NCBI Taxonomy" id="69181"/>
    <lineage>
        <taxon>Eukaryota</taxon>
        <taxon>Viridiplantae</taxon>
        <taxon>Streptophyta</taxon>
        <taxon>Embryophyta</taxon>
        <taxon>Tracheophyta</taxon>
        <taxon>Spermatophyta</taxon>
        <taxon>Magnoliopsida</taxon>
        <taxon>eudicotyledons</taxon>
        <taxon>Gunneridae</taxon>
        <taxon>Pentapetalae</taxon>
        <taxon>rosids</taxon>
        <taxon>malvids</taxon>
        <taxon>Brassicales</taxon>
        <taxon>Brassicaceae</taxon>
        <taxon>Brassiceae</taxon>
        <taxon>Brassica</taxon>
    </lineage>
</organism>
<feature type="compositionally biased region" description="Low complexity" evidence="2">
    <location>
        <begin position="449"/>
        <end position="460"/>
    </location>
</feature>
<evidence type="ECO:0000256" key="1">
    <source>
        <dbReference type="ARBA" id="ARBA00022801"/>
    </source>
</evidence>
<accession>A0A8S9FMW2</accession>
<feature type="compositionally biased region" description="Basic and acidic residues" evidence="2">
    <location>
        <begin position="416"/>
        <end position="426"/>
    </location>
</feature>
<dbReference type="InterPro" id="IPR005592">
    <property type="entry name" value="Mono/diacylglycerol_lipase_N"/>
</dbReference>
<sequence>MAAGAMVTATGAVVVLYLLGRRIVWARDGEDDSELGKSGRSGRRRIVRRPAQAPATWLETISTLSETLRFTYSETLGKWPIADLAFGINYLMRRQGNFSSASVYAGSNCVELKGPEIIMELTELLRFLTLCMLFSKKPFPVFLETAGYSHEDVLLQKPKAGIVGHSLGGGTAALLTYILREQKEFASATCFTFAPAACMTWDLAESGKHFITTIINGSDLVPTFSAASVDDLRSEVTSSSWSNDLRDQVEHTRVLSVVYRSATAIGSRLPSIASAKARVAGAGAILRPVSSGTQVMLKRAQDVAQAVVQTRSSLSSWSCMGPRRRAISSQLNSKVTDMPEASAILPERRSTEALLAQTVVIDRKAHKRTEHCSSSSSDSEPEEEEEPLISIDQVITETSSVEEDVTEGELWDELDKELTRQEKERASGAMEEEAAAAKEITEEETVITGGSDSSNGQNQSPVSASSSDFIESQRFYPPGKIMHIVSVTETESETERDEAMVLGTRTATVERVRLYETPRELYRKMRLSRTMINDHYMPMYKKMMELLITELECDLHSS</sequence>
<keyword evidence="1" id="KW-0378">Hydrolase</keyword>
<dbReference type="GO" id="GO:0016787">
    <property type="term" value="F:hydrolase activity"/>
    <property type="evidence" value="ECO:0007669"/>
    <property type="project" value="UniProtKB-KW"/>
</dbReference>
<dbReference type="PANTHER" id="PTHR46023">
    <property type="entry name" value="LIPASE CLASS 3 PROTEIN-LIKE"/>
    <property type="match status" value="1"/>
</dbReference>
<name>A0A8S9FMW2_BRACR</name>
<feature type="domain" description="Fungal lipase-type" evidence="3">
    <location>
        <begin position="159"/>
        <end position="226"/>
    </location>
</feature>
<evidence type="ECO:0008006" key="6">
    <source>
        <dbReference type="Google" id="ProtNLM"/>
    </source>
</evidence>
<dbReference type="InterPro" id="IPR002921">
    <property type="entry name" value="Fungal_lipase-type"/>
</dbReference>
<dbReference type="PANTHER" id="PTHR46023:SF6">
    <property type="entry name" value="LIPASE CLASS 3 FAMILY PROTEIN"/>
    <property type="match status" value="1"/>
</dbReference>
<comment type="caution">
    <text evidence="5">The sequence shown here is derived from an EMBL/GenBank/DDBJ whole genome shotgun (WGS) entry which is preliminary data.</text>
</comment>
<feature type="compositionally biased region" description="Acidic residues" evidence="2">
    <location>
        <begin position="400"/>
        <end position="415"/>
    </location>
</feature>
<feature type="domain" description="Mono-/di-acylglycerol lipase N-terminal" evidence="4">
    <location>
        <begin position="46"/>
        <end position="125"/>
    </location>
</feature>
<dbReference type="EMBL" id="QGKY02002305">
    <property type="protein sequence ID" value="KAF2533368.1"/>
    <property type="molecule type" value="Genomic_DNA"/>
</dbReference>